<reference evidence="9 10" key="1">
    <citation type="journal article" date="1999" name="DNA Res.">
        <title>Complete genome sequence of an aerobic hyper-thermophilic crenarchaeon, Aeropyrum pernix K1.</title>
        <authorList>
            <person name="Kawarabayasi Y."/>
            <person name="Hino Y."/>
            <person name="Horikawa H."/>
            <person name="Yamazaki S."/>
            <person name="Haikawa Y."/>
            <person name="Jin-no K."/>
            <person name="Takahashi M."/>
            <person name="Sekine M."/>
            <person name="Baba S."/>
            <person name="Ankai A."/>
            <person name="Kosugi H."/>
            <person name="Hosoyama A."/>
            <person name="Fukui S."/>
            <person name="Nagai Y."/>
            <person name="Nishijima K."/>
            <person name="Nakazawa H."/>
            <person name="Takamiya M."/>
            <person name="Masuda S."/>
            <person name="Funahashi T."/>
            <person name="Tanaka T."/>
            <person name="Kudoh Y."/>
            <person name="Yamazaki J."/>
            <person name="Kushida N."/>
            <person name="Oguchi A."/>
            <person name="Aoki K."/>
            <person name="Kubota K."/>
            <person name="Nakamura Y."/>
            <person name="Nomura N."/>
            <person name="Sako Y."/>
            <person name="Kikuchi H."/>
        </authorList>
    </citation>
    <scope>NUCLEOTIDE SEQUENCE [LARGE SCALE GENOMIC DNA]</scope>
    <source>
        <strain evidence="10">ATCC 700893 / DSM 11879 / JCM 9820 / NBRC 100138 / K1</strain>
    </source>
</reference>
<evidence type="ECO:0000256" key="7">
    <source>
        <dbReference type="PIRSR" id="PIRSR006809-2"/>
    </source>
</evidence>
<comment type="subcellular location">
    <subcellularLocation>
        <location evidence="5">Cytoplasm</location>
    </subcellularLocation>
    <text evidence="5">May associate with membranes.</text>
</comment>
<dbReference type="PIRSF" id="PIRSF006809">
    <property type="entry name" value="GTP-binding_hflX_prd"/>
    <property type="match status" value="1"/>
</dbReference>
<feature type="binding site" evidence="6">
    <location>
        <begin position="237"/>
        <end position="240"/>
    </location>
    <ligand>
        <name>GTP</name>
        <dbReference type="ChEBI" id="CHEBI:37565"/>
    </ligand>
</feature>
<proteinExistence type="inferred from homology"/>
<dbReference type="InterPro" id="IPR016496">
    <property type="entry name" value="GTPase_HflX"/>
</dbReference>
<dbReference type="Pfam" id="PF01926">
    <property type="entry name" value="MMR_HSR1"/>
    <property type="match status" value="1"/>
</dbReference>
<dbReference type="GO" id="GO:0005737">
    <property type="term" value="C:cytoplasm"/>
    <property type="evidence" value="ECO:0007669"/>
    <property type="project" value="UniProtKB-SubCell"/>
</dbReference>
<dbReference type="Gene3D" id="3.40.50.11060">
    <property type="entry name" value="GTPase HflX, N-terminal domain"/>
    <property type="match status" value="1"/>
</dbReference>
<comment type="similarity">
    <text evidence="5">Belongs to the TRAFAC class OBG-HflX-like GTPase superfamily. HflX GTPase family.</text>
</comment>
<dbReference type="KEGG" id="ape:APE_2007"/>
<comment type="subunit">
    <text evidence="5">Monomer. Associates with the 50S ribosomal subunit.</text>
</comment>
<dbReference type="GO" id="GO:0003924">
    <property type="term" value="F:GTPase activity"/>
    <property type="evidence" value="ECO:0007669"/>
    <property type="project" value="UniProtKB-UniRule"/>
</dbReference>
<name>Q9YAD2_AERPE</name>
<protein>
    <recommendedName>
        <fullName evidence="5">GTPase HflX</fullName>
    </recommendedName>
    <alternativeName>
        <fullName evidence="5">GTP-binding protein HflX</fullName>
    </alternativeName>
</protein>
<evidence type="ECO:0000313" key="10">
    <source>
        <dbReference type="Proteomes" id="UP000002518"/>
    </source>
</evidence>
<keyword evidence="2 5" id="KW-0547">Nucleotide-binding</keyword>
<dbReference type="GeneID" id="1445126"/>
<dbReference type="InterPro" id="IPR006073">
    <property type="entry name" value="GTP-bd"/>
</dbReference>
<keyword evidence="10" id="KW-1185">Reference proteome</keyword>
<dbReference type="eggNOG" id="arCOG00353">
    <property type="taxonomic scope" value="Archaea"/>
</dbReference>
<keyword evidence="4 5" id="KW-0342">GTP-binding</keyword>
<dbReference type="PATRIC" id="fig|272557.25.peg.1339"/>
<dbReference type="GO" id="GO:0046872">
    <property type="term" value="F:metal ion binding"/>
    <property type="evidence" value="ECO:0007669"/>
    <property type="project" value="UniProtKB-KW"/>
</dbReference>
<dbReference type="PROSITE" id="PS51705">
    <property type="entry name" value="G_HFLX"/>
    <property type="match status" value="1"/>
</dbReference>
<dbReference type="PANTHER" id="PTHR10229">
    <property type="entry name" value="GTP-BINDING PROTEIN HFLX"/>
    <property type="match status" value="1"/>
</dbReference>
<evidence type="ECO:0000259" key="8">
    <source>
        <dbReference type="PROSITE" id="PS51705"/>
    </source>
</evidence>
<dbReference type="EMBL" id="BA000002">
    <property type="protein sequence ID" value="BAA81017.1"/>
    <property type="molecule type" value="Genomic_DNA"/>
</dbReference>
<evidence type="ECO:0000256" key="6">
    <source>
        <dbReference type="PIRSR" id="PIRSR006809-1"/>
    </source>
</evidence>
<feature type="domain" description="Hflx-type G" evidence="8">
    <location>
        <begin position="184"/>
        <end position="361"/>
    </location>
</feature>
<dbReference type="InterPro" id="IPR032305">
    <property type="entry name" value="GTP-bd_M"/>
</dbReference>
<dbReference type="PIR" id="A72504">
    <property type="entry name" value="A72504"/>
</dbReference>
<dbReference type="EnsemblBacteria" id="BAA81017">
    <property type="protein sequence ID" value="BAA81017"/>
    <property type="gene ID" value="APE_2007"/>
</dbReference>
<gene>
    <name evidence="5 9" type="primary">hflX</name>
    <name evidence="9" type="ordered locus">APE_2007</name>
</gene>
<dbReference type="InterPro" id="IPR027417">
    <property type="entry name" value="P-loop_NTPase"/>
</dbReference>
<evidence type="ECO:0000256" key="5">
    <source>
        <dbReference type="HAMAP-Rule" id="MF_00900"/>
    </source>
</evidence>
<evidence type="ECO:0000313" key="9">
    <source>
        <dbReference type="EMBL" id="BAA81017.1"/>
    </source>
</evidence>
<sequence length="372" mass="41246">MKSRRKALMVIPRLLERHLDEALALAETAGYDVARLWRNRHPRIIKKGLLDAIKDEARSSGAEALIYYGDLQPSSKFTVMRETGLNVVDRVMLILEIFALHASSREALLQIEAARIKHEIPLAREFVRRSKMGEYPGFLGPGMYAADQYLRHLRRRLVKIRRELDKMRSTRESRLSSRAKSGLKQVSIVGYASAGKTSLFNLLTGEDRPVGPEYFTTLQPKHSRITWGGVEGVLAADTVGFIRDVPPEIVEAFHATLAEVKHSDAIVFVIDAAEPPSDIEEKLHAGIDTLARIGALSAPMVIAANKIDALQPPEIGERIALIEREASILPHSPPVIPISAKTGYGVDRLVRSIIKIVDGDRLEGLLEAGHMD</sequence>
<dbReference type="Proteomes" id="UP000002518">
    <property type="component" value="Chromosome"/>
</dbReference>
<dbReference type="Gene3D" id="6.10.250.2860">
    <property type="match status" value="1"/>
</dbReference>
<dbReference type="AlphaFoldDB" id="Q9YAD2"/>
<evidence type="ECO:0000256" key="1">
    <source>
        <dbReference type="ARBA" id="ARBA00022723"/>
    </source>
</evidence>
<comment type="function">
    <text evidence="5">GTPase that associates with the 50S ribosomal subunit and may have a role during protein synthesis or ribosome biogenesis.</text>
</comment>
<feature type="binding site" evidence="7">
    <location>
        <position position="217"/>
    </location>
    <ligand>
        <name>Mg(2+)</name>
        <dbReference type="ChEBI" id="CHEBI:18420"/>
    </ligand>
</feature>
<dbReference type="STRING" id="272557.APE_2007"/>
<keyword evidence="5" id="KW-0963">Cytoplasm</keyword>
<feature type="binding site" evidence="6">
    <location>
        <begin position="190"/>
        <end position="197"/>
    </location>
    <ligand>
        <name>GTP</name>
        <dbReference type="ChEBI" id="CHEBI:37565"/>
    </ligand>
</feature>
<dbReference type="SUPFAM" id="SSF52540">
    <property type="entry name" value="P-loop containing nucleoside triphosphate hydrolases"/>
    <property type="match status" value="1"/>
</dbReference>
<dbReference type="Gene3D" id="3.40.50.300">
    <property type="entry name" value="P-loop containing nucleotide triphosphate hydrolases"/>
    <property type="match status" value="1"/>
</dbReference>
<feature type="binding site" evidence="6">
    <location>
        <begin position="339"/>
        <end position="341"/>
    </location>
    <ligand>
        <name>GTP</name>
        <dbReference type="ChEBI" id="CHEBI:37565"/>
    </ligand>
</feature>
<dbReference type="HAMAP" id="MF_00900">
    <property type="entry name" value="GTPase_HflX"/>
    <property type="match status" value="1"/>
</dbReference>
<dbReference type="NCBIfam" id="TIGR03156">
    <property type="entry name" value="GTP_HflX"/>
    <property type="match status" value="1"/>
</dbReference>
<comment type="cofactor">
    <cofactor evidence="7">
        <name>Mg(2+)</name>
        <dbReference type="ChEBI" id="CHEBI:18420"/>
    </cofactor>
</comment>
<dbReference type="PANTHER" id="PTHR10229:SF8">
    <property type="entry name" value="GTPASE HFLX"/>
    <property type="match status" value="1"/>
</dbReference>
<dbReference type="InterPro" id="IPR042108">
    <property type="entry name" value="GTPase_HflX_N_sf"/>
</dbReference>
<accession>Q9YAD2</accession>
<organism evidence="9 10">
    <name type="scientific">Aeropyrum pernix (strain ATCC 700893 / DSM 11879 / JCM 9820 / NBRC 100138 / K1)</name>
    <dbReference type="NCBI Taxonomy" id="272557"/>
    <lineage>
        <taxon>Archaea</taxon>
        <taxon>Thermoproteota</taxon>
        <taxon>Thermoprotei</taxon>
        <taxon>Desulfurococcales</taxon>
        <taxon>Desulfurococcaceae</taxon>
        <taxon>Aeropyrum</taxon>
    </lineage>
</organism>
<dbReference type="Pfam" id="PF13167">
    <property type="entry name" value="GTP-bdg_N"/>
    <property type="match status" value="1"/>
</dbReference>
<evidence type="ECO:0000256" key="2">
    <source>
        <dbReference type="ARBA" id="ARBA00022741"/>
    </source>
</evidence>
<keyword evidence="3 7" id="KW-0460">Magnesium</keyword>
<dbReference type="PRINTS" id="PR00326">
    <property type="entry name" value="GTP1OBG"/>
</dbReference>
<evidence type="ECO:0000256" key="3">
    <source>
        <dbReference type="ARBA" id="ARBA00022842"/>
    </source>
</evidence>
<dbReference type="Pfam" id="PF16360">
    <property type="entry name" value="GTP-bdg_M"/>
    <property type="match status" value="1"/>
</dbReference>
<feature type="binding site" evidence="7">
    <location>
        <position position="197"/>
    </location>
    <ligand>
        <name>Mg(2+)</name>
        <dbReference type="ChEBI" id="CHEBI:18420"/>
    </ligand>
</feature>
<dbReference type="GO" id="GO:0005525">
    <property type="term" value="F:GTP binding"/>
    <property type="evidence" value="ECO:0007669"/>
    <property type="project" value="UniProtKB-UniRule"/>
</dbReference>
<dbReference type="RefSeq" id="WP_010866735.1">
    <property type="nucleotide sequence ID" value="NC_000854.2"/>
</dbReference>
<dbReference type="CDD" id="cd01878">
    <property type="entry name" value="HflX"/>
    <property type="match status" value="1"/>
</dbReference>
<dbReference type="GO" id="GO:0043022">
    <property type="term" value="F:ribosome binding"/>
    <property type="evidence" value="ECO:0007669"/>
    <property type="project" value="TreeGrafter"/>
</dbReference>
<evidence type="ECO:0000256" key="4">
    <source>
        <dbReference type="ARBA" id="ARBA00023134"/>
    </source>
</evidence>
<dbReference type="InterPro" id="IPR030394">
    <property type="entry name" value="G_HFLX_dom"/>
</dbReference>
<dbReference type="InterPro" id="IPR025121">
    <property type="entry name" value="GTPase_HflX_N"/>
</dbReference>
<feature type="binding site" evidence="6">
    <location>
        <begin position="305"/>
        <end position="308"/>
    </location>
    <ligand>
        <name>GTP</name>
        <dbReference type="ChEBI" id="CHEBI:37565"/>
    </ligand>
</feature>
<keyword evidence="1 7" id="KW-0479">Metal-binding</keyword>